<name>A0A6G1SGU5_9ACAR</name>
<evidence type="ECO:0000256" key="5">
    <source>
        <dbReference type="ARBA" id="ARBA00022598"/>
    </source>
</evidence>
<dbReference type="GO" id="GO:0005829">
    <property type="term" value="C:cytosol"/>
    <property type="evidence" value="ECO:0007669"/>
    <property type="project" value="TreeGrafter"/>
</dbReference>
<evidence type="ECO:0000256" key="13">
    <source>
        <dbReference type="SAM" id="MobiDB-lite"/>
    </source>
</evidence>
<comment type="pathway">
    <text evidence="1">Cofactor biosynthesis; tetrahydrofolylpolyglutamate biosynthesis.</text>
</comment>
<evidence type="ECO:0000313" key="14">
    <source>
        <dbReference type="EMBL" id="MDE49724.1"/>
    </source>
</evidence>
<dbReference type="Gene3D" id="3.40.1190.10">
    <property type="entry name" value="Mur-like, catalytic domain"/>
    <property type="match status" value="1"/>
</dbReference>
<dbReference type="InterPro" id="IPR001645">
    <property type="entry name" value="Folylpolyglutamate_synth"/>
</dbReference>
<evidence type="ECO:0000256" key="9">
    <source>
        <dbReference type="ARBA" id="ARBA00022842"/>
    </source>
</evidence>
<keyword evidence="5" id="KW-0436">Ligase</keyword>
<dbReference type="PROSITE" id="PS01011">
    <property type="entry name" value="FOLYLPOLYGLU_SYNT_1"/>
    <property type="match status" value="1"/>
</dbReference>
<dbReference type="EC" id="6.3.2.17" evidence="3"/>
<dbReference type="Gene3D" id="3.90.190.20">
    <property type="entry name" value="Mur ligase, C-terminal domain"/>
    <property type="match status" value="1"/>
</dbReference>
<sequence length="722" mass="79970">MSAVLWLSQVVSTPICSALISKTFTTSPITLIITASKTRQSSSSRLHLSHLIAALHGTNNGGAWAARKKSQTQSQPPPPKKKIAATSAIDTGLQLAPTRYSAKQIGRRRSRGLAQLYELKQQEKPEDKIMSNSVHESNGIVVNGLGIVEQHTFTPYHHHKSPNETSPASPPSSSSSPQLPSIGSDEIEREYRQVIKHLNDLQSNTQVVALAKYKKPETILPLFSKQLKLAGIDIDDLNKLNAIHISGTKGKGSTCAFLESILLSLGPIDQGRRNLKVASYNSPHLVHVTERIRINGKPIDRALFVQYFYQVFDRLKKATELEHLPMPSYFSFLTILAFHIFLQEKVDCAIIEVGIGGEYDPTNIIKRPVACAITTLDLDHTNILGNTIKSIAWTKAGIIKPGVPMFTVEHEQKEAADMIRARARQRDSAVYFCKPLDLTGEQQRRLELGIQGPAQAINASIACQLASYLIGHLGLLPPLDQPQAAVVEPEKESVYILETNLETLPRPFLVGLERSRLPGRCQIIPNDNAIFFLDGAHTKKSMENCLSWFMEASPRLEQDPPRRILMINIIGDRNKGEVLRPLLPHYKFFDTIIFTSNQIFPVSAAAKMDELADSETFVKAQSPNHEKGLENVKNNARVWMGLVQEHGMPTDSMPQLIVKPSIMESIQSCILVHPVDSSNNHSLTNCQRIKTLKRPHILATGSLHFVGAILDTIERLDSGKSA</sequence>
<evidence type="ECO:0000256" key="12">
    <source>
        <dbReference type="ARBA" id="ARBA00047493"/>
    </source>
</evidence>
<dbReference type="SUPFAM" id="SSF53623">
    <property type="entry name" value="MurD-like peptide ligases, catalytic domain"/>
    <property type="match status" value="1"/>
</dbReference>
<evidence type="ECO:0000256" key="4">
    <source>
        <dbReference type="ARBA" id="ARBA00022563"/>
    </source>
</evidence>
<dbReference type="GO" id="GO:0046872">
    <property type="term" value="F:metal ion binding"/>
    <property type="evidence" value="ECO:0007669"/>
    <property type="project" value="UniProtKB-KW"/>
</dbReference>
<dbReference type="PANTHER" id="PTHR11136:SF5">
    <property type="entry name" value="FOLYLPOLYGLUTAMATE SYNTHASE, MITOCHONDRIAL"/>
    <property type="match status" value="1"/>
</dbReference>
<feature type="region of interest" description="Disordered" evidence="13">
    <location>
        <begin position="62"/>
        <end position="83"/>
    </location>
</feature>
<feature type="region of interest" description="Disordered" evidence="13">
    <location>
        <begin position="155"/>
        <end position="182"/>
    </location>
</feature>
<dbReference type="NCBIfam" id="TIGR01499">
    <property type="entry name" value="folC"/>
    <property type="match status" value="1"/>
</dbReference>
<evidence type="ECO:0000256" key="8">
    <source>
        <dbReference type="ARBA" id="ARBA00022840"/>
    </source>
</evidence>
<evidence type="ECO:0000256" key="11">
    <source>
        <dbReference type="ARBA" id="ARBA00030876"/>
    </source>
</evidence>
<evidence type="ECO:0000256" key="10">
    <source>
        <dbReference type="ARBA" id="ARBA00030592"/>
    </source>
</evidence>
<dbReference type="InterPro" id="IPR036565">
    <property type="entry name" value="Mur-like_cat_sf"/>
</dbReference>
<keyword evidence="9" id="KW-0460">Magnesium</keyword>
<evidence type="ECO:0000256" key="6">
    <source>
        <dbReference type="ARBA" id="ARBA00022723"/>
    </source>
</evidence>
<dbReference type="AlphaFoldDB" id="A0A6G1SGU5"/>
<dbReference type="InterPro" id="IPR018109">
    <property type="entry name" value="Folylpolyglutamate_synth_CS"/>
</dbReference>
<proteinExistence type="inferred from homology"/>
<dbReference type="EMBL" id="GGYP01004953">
    <property type="protein sequence ID" value="MDE49724.1"/>
    <property type="molecule type" value="Transcribed_RNA"/>
</dbReference>
<dbReference type="GO" id="GO:0005739">
    <property type="term" value="C:mitochondrion"/>
    <property type="evidence" value="ECO:0007669"/>
    <property type="project" value="TreeGrafter"/>
</dbReference>
<keyword evidence="8" id="KW-0067">ATP-binding</keyword>
<dbReference type="PANTHER" id="PTHR11136">
    <property type="entry name" value="FOLYLPOLYGLUTAMATE SYNTHASE-RELATED"/>
    <property type="match status" value="1"/>
</dbReference>
<dbReference type="UniPathway" id="UPA00850"/>
<evidence type="ECO:0000256" key="1">
    <source>
        <dbReference type="ARBA" id="ARBA00005150"/>
    </source>
</evidence>
<dbReference type="PROSITE" id="PS01012">
    <property type="entry name" value="FOLYLPOLYGLU_SYNT_2"/>
    <property type="match status" value="1"/>
</dbReference>
<feature type="compositionally biased region" description="Low complexity" evidence="13">
    <location>
        <begin position="163"/>
        <end position="182"/>
    </location>
</feature>
<reference evidence="14" key="1">
    <citation type="submission" date="2018-10" db="EMBL/GenBank/DDBJ databases">
        <title>Transcriptome assembly of Aceria tosichella (Wheat curl mite) Type 2.</title>
        <authorList>
            <person name="Scully E.D."/>
            <person name="Geib S.M."/>
            <person name="Palmer N.A."/>
            <person name="Gupta A.K."/>
            <person name="Sarath G."/>
            <person name="Tatineni S."/>
        </authorList>
    </citation>
    <scope>NUCLEOTIDE SEQUENCE</scope>
    <source>
        <strain evidence="14">LincolnNE</strain>
    </source>
</reference>
<evidence type="ECO:0000256" key="7">
    <source>
        <dbReference type="ARBA" id="ARBA00022741"/>
    </source>
</evidence>
<evidence type="ECO:0000256" key="3">
    <source>
        <dbReference type="ARBA" id="ARBA00013025"/>
    </source>
</evidence>
<keyword evidence="7" id="KW-0547">Nucleotide-binding</keyword>
<dbReference type="InterPro" id="IPR036615">
    <property type="entry name" value="Mur_ligase_C_dom_sf"/>
</dbReference>
<comment type="catalytic activity">
    <reaction evidence="12">
        <text>(6S)-5,6,7,8-tetrahydrofolyl-(gamma-L-Glu)(n) + L-glutamate + ATP = (6S)-5,6,7,8-tetrahydrofolyl-(gamma-L-Glu)(n+1) + ADP + phosphate + H(+)</text>
        <dbReference type="Rhea" id="RHEA:10580"/>
        <dbReference type="Rhea" id="RHEA-COMP:14738"/>
        <dbReference type="Rhea" id="RHEA-COMP:14740"/>
        <dbReference type="ChEBI" id="CHEBI:15378"/>
        <dbReference type="ChEBI" id="CHEBI:29985"/>
        <dbReference type="ChEBI" id="CHEBI:30616"/>
        <dbReference type="ChEBI" id="CHEBI:43474"/>
        <dbReference type="ChEBI" id="CHEBI:141005"/>
        <dbReference type="ChEBI" id="CHEBI:456216"/>
        <dbReference type="EC" id="6.3.2.17"/>
    </reaction>
</comment>
<keyword evidence="6" id="KW-0479">Metal-binding</keyword>
<keyword evidence="4" id="KW-0554">One-carbon metabolism</keyword>
<dbReference type="GO" id="GO:0005524">
    <property type="term" value="F:ATP binding"/>
    <property type="evidence" value="ECO:0007669"/>
    <property type="project" value="UniProtKB-KW"/>
</dbReference>
<dbReference type="SUPFAM" id="SSF53244">
    <property type="entry name" value="MurD-like peptide ligases, peptide-binding domain"/>
    <property type="match status" value="1"/>
</dbReference>
<organism evidence="14">
    <name type="scientific">Aceria tosichella</name>
    <name type="common">wheat curl mite</name>
    <dbReference type="NCBI Taxonomy" id="561515"/>
    <lineage>
        <taxon>Eukaryota</taxon>
        <taxon>Metazoa</taxon>
        <taxon>Ecdysozoa</taxon>
        <taxon>Arthropoda</taxon>
        <taxon>Chelicerata</taxon>
        <taxon>Arachnida</taxon>
        <taxon>Acari</taxon>
        <taxon>Acariformes</taxon>
        <taxon>Trombidiformes</taxon>
        <taxon>Prostigmata</taxon>
        <taxon>Eupodina</taxon>
        <taxon>Eriophyoidea</taxon>
        <taxon>Eriophyidae</taxon>
        <taxon>Eriophyinae</taxon>
        <taxon>Aceriini</taxon>
        <taxon>Aceria</taxon>
    </lineage>
</organism>
<accession>A0A6G1SGU5</accession>
<protein>
    <recommendedName>
        <fullName evidence="3">tetrahydrofolate synthase</fullName>
        <ecNumber evidence="3">6.3.2.17</ecNumber>
    </recommendedName>
    <alternativeName>
        <fullName evidence="11">Folylpoly-gamma-glutamate synthetase</fullName>
    </alternativeName>
    <alternativeName>
        <fullName evidence="10">Tetrahydrofolylpolyglutamate synthase</fullName>
    </alternativeName>
</protein>
<comment type="similarity">
    <text evidence="2">Belongs to the folylpolyglutamate synthase family.</text>
</comment>
<evidence type="ECO:0000256" key="2">
    <source>
        <dbReference type="ARBA" id="ARBA00008276"/>
    </source>
</evidence>
<dbReference type="GO" id="GO:0006730">
    <property type="term" value="P:one-carbon metabolic process"/>
    <property type="evidence" value="ECO:0007669"/>
    <property type="project" value="UniProtKB-KW"/>
</dbReference>
<gene>
    <name evidence="14" type="primary">FPGS</name>
    <name evidence="14" type="ORF">g.19178</name>
</gene>
<dbReference type="GO" id="GO:0004326">
    <property type="term" value="F:tetrahydrofolylpolyglutamate synthase activity"/>
    <property type="evidence" value="ECO:0007669"/>
    <property type="project" value="UniProtKB-EC"/>
</dbReference>